<dbReference type="AlphaFoldDB" id="A0A1H6YQ54"/>
<keyword evidence="4" id="KW-0804">Transcription</keyword>
<proteinExistence type="inferred from homology"/>
<dbReference type="Pfam" id="PF04542">
    <property type="entry name" value="Sigma70_r2"/>
    <property type="match status" value="1"/>
</dbReference>
<feature type="domain" description="RNA polymerase sigma-70 region 2" evidence="5">
    <location>
        <begin position="14"/>
        <end position="79"/>
    </location>
</feature>
<keyword evidence="2" id="KW-0805">Transcription regulation</keyword>
<reference evidence="7 8" key="1">
    <citation type="submission" date="2016-10" db="EMBL/GenBank/DDBJ databases">
        <authorList>
            <person name="de Groot N.N."/>
        </authorList>
    </citation>
    <scope>NUCLEOTIDE SEQUENCE [LARGE SCALE GENOMIC DNA]</scope>
    <source>
        <strain evidence="7 8">DSM 19938</strain>
    </source>
</reference>
<sequence length="170" mass="19985">MFFPRDTASFLNVIEANKGIIYKVANAYCRDNENRKDLIQEIILQLWLAFPKYNGQFMITTWMYRIALNVSISFYRKETTRDKLNQPLSADILSLVTDDQPLEQDSELAVLYRFIRELKELDRALILLYLEERSQQQIAEIIGITSSNVSTRLSRIKEQLRQKFATLKNL</sequence>
<dbReference type="InterPro" id="IPR013324">
    <property type="entry name" value="RNA_pol_sigma_r3/r4-like"/>
</dbReference>
<evidence type="ECO:0000256" key="2">
    <source>
        <dbReference type="ARBA" id="ARBA00023015"/>
    </source>
</evidence>
<dbReference type="CDD" id="cd06171">
    <property type="entry name" value="Sigma70_r4"/>
    <property type="match status" value="1"/>
</dbReference>
<dbReference type="InterPro" id="IPR014284">
    <property type="entry name" value="RNA_pol_sigma-70_dom"/>
</dbReference>
<protein>
    <submittedName>
        <fullName evidence="7">RNA polymerase sigma-70 factor, ECF subfamily</fullName>
    </submittedName>
</protein>
<dbReference type="SUPFAM" id="SSF88946">
    <property type="entry name" value="Sigma2 domain of RNA polymerase sigma factors"/>
    <property type="match status" value="1"/>
</dbReference>
<evidence type="ECO:0000256" key="3">
    <source>
        <dbReference type="ARBA" id="ARBA00023082"/>
    </source>
</evidence>
<dbReference type="NCBIfam" id="TIGR02937">
    <property type="entry name" value="sigma70-ECF"/>
    <property type="match status" value="1"/>
</dbReference>
<dbReference type="EMBL" id="FNXY01000007">
    <property type="protein sequence ID" value="SEJ38855.1"/>
    <property type="molecule type" value="Genomic_DNA"/>
</dbReference>
<evidence type="ECO:0000256" key="4">
    <source>
        <dbReference type="ARBA" id="ARBA00023163"/>
    </source>
</evidence>
<evidence type="ECO:0000313" key="7">
    <source>
        <dbReference type="EMBL" id="SEJ38855.1"/>
    </source>
</evidence>
<gene>
    <name evidence="7" type="ORF">SAMN04487995_4409</name>
</gene>
<dbReference type="InterPro" id="IPR036388">
    <property type="entry name" value="WH-like_DNA-bd_sf"/>
</dbReference>
<dbReference type="GO" id="GO:0016987">
    <property type="term" value="F:sigma factor activity"/>
    <property type="evidence" value="ECO:0007669"/>
    <property type="project" value="UniProtKB-KW"/>
</dbReference>
<dbReference type="InterPro" id="IPR039425">
    <property type="entry name" value="RNA_pol_sigma-70-like"/>
</dbReference>
<accession>A0A1H6YQ54</accession>
<dbReference type="STRING" id="408657.SAMN04487995_4409"/>
<dbReference type="Proteomes" id="UP000199532">
    <property type="component" value="Unassembled WGS sequence"/>
</dbReference>
<keyword evidence="8" id="KW-1185">Reference proteome</keyword>
<dbReference type="GO" id="GO:0003677">
    <property type="term" value="F:DNA binding"/>
    <property type="evidence" value="ECO:0007669"/>
    <property type="project" value="InterPro"/>
</dbReference>
<dbReference type="OrthoDB" id="9780326at2"/>
<dbReference type="InterPro" id="IPR007627">
    <property type="entry name" value="RNA_pol_sigma70_r2"/>
</dbReference>
<dbReference type="InterPro" id="IPR013325">
    <property type="entry name" value="RNA_pol_sigma_r2"/>
</dbReference>
<dbReference type="GO" id="GO:0006352">
    <property type="term" value="P:DNA-templated transcription initiation"/>
    <property type="evidence" value="ECO:0007669"/>
    <property type="project" value="InterPro"/>
</dbReference>
<organism evidence="7 8">
    <name type="scientific">Dyadobacter koreensis</name>
    <dbReference type="NCBI Taxonomy" id="408657"/>
    <lineage>
        <taxon>Bacteria</taxon>
        <taxon>Pseudomonadati</taxon>
        <taxon>Bacteroidota</taxon>
        <taxon>Cytophagia</taxon>
        <taxon>Cytophagales</taxon>
        <taxon>Spirosomataceae</taxon>
        <taxon>Dyadobacter</taxon>
    </lineage>
</organism>
<dbReference type="Pfam" id="PF08281">
    <property type="entry name" value="Sigma70_r4_2"/>
    <property type="match status" value="1"/>
</dbReference>
<dbReference type="SUPFAM" id="SSF88659">
    <property type="entry name" value="Sigma3 and sigma4 domains of RNA polymerase sigma factors"/>
    <property type="match status" value="1"/>
</dbReference>
<evidence type="ECO:0000259" key="6">
    <source>
        <dbReference type="Pfam" id="PF08281"/>
    </source>
</evidence>
<dbReference type="Gene3D" id="1.10.10.10">
    <property type="entry name" value="Winged helix-like DNA-binding domain superfamily/Winged helix DNA-binding domain"/>
    <property type="match status" value="1"/>
</dbReference>
<dbReference type="InterPro" id="IPR013249">
    <property type="entry name" value="RNA_pol_sigma70_r4_t2"/>
</dbReference>
<dbReference type="Gene3D" id="1.10.1740.10">
    <property type="match status" value="1"/>
</dbReference>
<evidence type="ECO:0000313" key="8">
    <source>
        <dbReference type="Proteomes" id="UP000199532"/>
    </source>
</evidence>
<dbReference type="PANTHER" id="PTHR43133:SF45">
    <property type="entry name" value="RNA POLYMERASE ECF-TYPE SIGMA FACTOR"/>
    <property type="match status" value="1"/>
</dbReference>
<comment type="similarity">
    <text evidence="1">Belongs to the sigma-70 factor family. ECF subfamily.</text>
</comment>
<evidence type="ECO:0000259" key="5">
    <source>
        <dbReference type="Pfam" id="PF04542"/>
    </source>
</evidence>
<dbReference type="PANTHER" id="PTHR43133">
    <property type="entry name" value="RNA POLYMERASE ECF-TYPE SIGMA FACTO"/>
    <property type="match status" value="1"/>
</dbReference>
<evidence type="ECO:0000256" key="1">
    <source>
        <dbReference type="ARBA" id="ARBA00010641"/>
    </source>
</evidence>
<dbReference type="RefSeq" id="WP_090338413.1">
    <property type="nucleotide sequence ID" value="NZ_FNXY01000007.1"/>
</dbReference>
<feature type="domain" description="RNA polymerase sigma factor 70 region 4 type 2" evidence="6">
    <location>
        <begin position="111"/>
        <end position="160"/>
    </location>
</feature>
<name>A0A1H6YQ54_9BACT</name>
<keyword evidence="3" id="KW-0731">Sigma factor</keyword>